<protein>
    <submittedName>
        <fullName evidence="2">Uncharacterized protein</fullName>
    </submittedName>
</protein>
<sequence length="431" mass="49536">MDDNASKEEIKRSLNGLTLNHVGCFPSTLMGRSETIEKTLDHFRLEDTWNTNKNILDRTTHLYRVSENDFEPLRESLIKNRDFVHVEIVHKSSCLGLPYQVYAKHKNGYELYFDGLSYLAFKTLTEKDFALGELPSLAGYPPRADSVLFSFEKSLKEIMSNLPEHSYTMYSFYAANVKDWKTLGINNSGDAQLRVLVNDENIITITALVYSEVGKLYPLYLGDTNTVREMNSHDLFFSSEYRRFSDHVDHVRASISEAMEAISISMRDVTGSFFYFFKKHASWIGAKRGINSVHERRKRLYRYDLFITALDEVIESRWASRNAPKQIWLENEEMDDQWLNSHWHLNFFQGYLKNEKIVDLEEHPIKPGYTSAAEELKRKIVLLKEEADKAVGDGRDLLSAIQAEFSMYAVWLAMIAVIVSVATGVAAIVSA</sequence>
<reference evidence="3" key="1">
    <citation type="submission" date="2016-10" db="EMBL/GenBank/DDBJ databases">
        <authorList>
            <person name="Varghese N."/>
            <person name="Submissions S."/>
        </authorList>
    </citation>
    <scope>NUCLEOTIDE SEQUENCE [LARGE SCALE GENOMIC DNA]</scope>
    <source>
        <strain evidence="3">DSM 17616</strain>
    </source>
</reference>
<feature type="transmembrane region" description="Helical" evidence="1">
    <location>
        <begin position="408"/>
        <end position="429"/>
    </location>
</feature>
<gene>
    <name evidence="2" type="ORF">SAMN05660691_03549</name>
</gene>
<keyword evidence="3" id="KW-1185">Reference proteome</keyword>
<accession>A0A1H6N3D0</accession>
<organism evidence="2 3">
    <name type="scientific">Rheinheimera pacifica</name>
    <dbReference type="NCBI Taxonomy" id="173990"/>
    <lineage>
        <taxon>Bacteria</taxon>
        <taxon>Pseudomonadati</taxon>
        <taxon>Pseudomonadota</taxon>
        <taxon>Gammaproteobacteria</taxon>
        <taxon>Chromatiales</taxon>
        <taxon>Chromatiaceae</taxon>
        <taxon>Rheinheimera</taxon>
    </lineage>
</organism>
<evidence type="ECO:0000256" key="1">
    <source>
        <dbReference type="SAM" id="Phobius"/>
    </source>
</evidence>
<dbReference type="STRING" id="173990.SAMN05660691_03549"/>
<proteinExistence type="predicted"/>
<keyword evidence="1" id="KW-1133">Transmembrane helix</keyword>
<dbReference type="Proteomes" id="UP000199371">
    <property type="component" value="Unassembled WGS sequence"/>
</dbReference>
<dbReference type="AlphaFoldDB" id="A0A1H6N3D0"/>
<name>A0A1H6N3D0_9GAMM</name>
<evidence type="ECO:0000313" key="3">
    <source>
        <dbReference type="Proteomes" id="UP000199371"/>
    </source>
</evidence>
<keyword evidence="1" id="KW-0472">Membrane</keyword>
<keyword evidence="1" id="KW-0812">Transmembrane</keyword>
<dbReference type="EMBL" id="FNXF01000017">
    <property type="protein sequence ID" value="SEI09125.1"/>
    <property type="molecule type" value="Genomic_DNA"/>
</dbReference>
<evidence type="ECO:0000313" key="2">
    <source>
        <dbReference type="EMBL" id="SEI09125.1"/>
    </source>
</evidence>